<dbReference type="Proteomes" id="UP001302745">
    <property type="component" value="Unassembled WGS sequence"/>
</dbReference>
<gene>
    <name evidence="1" type="ORF">C8A00DRAFT_17663</name>
</gene>
<reference evidence="1" key="2">
    <citation type="submission" date="2023-05" db="EMBL/GenBank/DDBJ databases">
        <authorList>
            <consortium name="Lawrence Berkeley National Laboratory"/>
            <person name="Steindorff A."/>
            <person name="Hensen N."/>
            <person name="Bonometti L."/>
            <person name="Westerberg I."/>
            <person name="Brannstrom I.O."/>
            <person name="Guillou S."/>
            <person name="Cros-Aarteil S."/>
            <person name="Calhoun S."/>
            <person name="Haridas S."/>
            <person name="Kuo A."/>
            <person name="Mondo S."/>
            <person name="Pangilinan J."/>
            <person name="Riley R."/>
            <person name="Labutti K."/>
            <person name="Andreopoulos B."/>
            <person name="Lipzen A."/>
            <person name="Chen C."/>
            <person name="Yanf M."/>
            <person name="Daum C."/>
            <person name="Ng V."/>
            <person name="Clum A."/>
            <person name="Ohm R."/>
            <person name="Martin F."/>
            <person name="Silar P."/>
            <person name="Natvig D."/>
            <person name="Lalanne C."/>
            <person name="Gautier V."/>
            <person name="Ament-Velasquez S.L."/>
            <person name="Kruys A."/>
            <person name="Hutchinson M.I."/>
            <person name="Powell A.J."/>
            <person name="Barry K."/>
            <person name="Miller A.N."/>
            <person name="Grigoriev I.V."/>
            <person name="Debuchy R."/>
            <person name="Gladieux P."/>
            <person name="Thoren M.H."/>
            <person name="Johannesson H."/>
        </authorList>
    </citation>
    <scope>NUCLEOTIDE SEQUENCE</scope>
    <source>
        <strain evidence="1">CBS 538.74</strain>
    </source>
</reference>
<dbReference type="AlphaFoldDB" id="A0AAN6VHZ1"/>
<sequence length="355" mass="39586">MCQVCDRLGIVIERPSEEQLAKEAAEEEALQRAEDQKWEQECLDLVAQGKPIPRRRKKLRPTARLIPPSKVVVEPAPSHDGGPSFAAYEIPLSLLAADPESADGYSNSPPSQEPEKLRPKFGIRIYDTTASATADRAALLARRISELTFATRVSGDTRPQKDRIEVVALPLPESTTAKDREAKCTAHNEAERRARLSIADAALAASWFIVENVYGNARKRVFIITDLKDSWEDALPNPNRLGWSTRSVHGHFRDVDYDERFHYSDDEELDEECDVAAELPPDMVSRGEHNLESLGATLSDFRRNVHQFYICHFIPDGVLDMELAMARAEAAGVEVPRPVVIPLKRDAGWSDLGAN</sequence>
<comment type="caution">
    <text evidence="1">The sequence shown here is derived from an EMBL/GenBank/DDBJ whole genome shotgun (WGS) entry which is preliminary data.</text>
</comment>
<keyword evidence="2" id="KW-1185">Reference proteome</keyword>
<protein>
    <submittedName>
        <fullName evidence="1">Uncharacterized protein</fullName>
    </submittedName>
</protein>
<reference evidence="1" key="1">
    <citation type="journal article" date="2023" name="Mol. Phylogenet. Evol.">
        <title>Genome-scale phylogeny and comparative genomics of the fungal order Sordariales.</title>
        <authorList>
            <person name="Hensen N."/>
            <person name="Bonometti L."/>
            <person name="Westerberg I."/>
            <person name="Brannstrom I.O."/>
            <person name="Guillou S."/>
            <person name="Cros-Aarteil S."/>
            <person name="Calhoun S."/>
            <person name="Haridas S."/>
            <person name="Kuo A."/>
            <person name="Mondo S."/>
            <person name="Pangilinan J."/>
            <person name="Riley R."/>
            <person name="LaButti K."/>
            <person name="Andreopoulos B."/>
            <person name="Lipzen A."/>
            <person name="Chen C."/>
            <person name="Yan M."/>
            <person name="Daum C."/>
            <person name="Ng V."/>
            <person name="Clum A."/>
            <person name="Steindorff A."/>
            <person name="Ohm R.A."/>
            <person name="Martin F."/>
            <person name="Silar P."/>
            <person name="Natvig D.O."/>
            <person name="Lalanne C."/>
            <person name="Gautier V."/>
            <person name="Ament-Velasquez S.L."/>
            <person name="Kruys A."/>
            <person name="Hutchinson M.I."/>
            <person name="Powell A.J."/>
            <person name="Barry K."/>
            <person name="Miller A.N."/>
            <person name="Grigoriev I.V."/>
            <person name="Debuchy R."/>
            <person name="Gladieux P."/>
            <person name="Hiltunen Thoren M."/>
            <person name="Johannesson H."/>
        </authorList>
    </citation>
    <scope>NUCLEOTIDE SEQUENCE</scope>
    <source>
        <strain evidence="1">CBS 538.74</strain>
    </source>
</reference>
<evidence type="ECO:0000313" key="1">
    <source>
        <dbReference type="EMBL" id="KAK4150870.1"/>
    </source>
</evidence>
<proteinExistence type="predicted"/>
<organism evidence="1 2">
    <name type="scientific">Chaetomidium leptoderma</name>
    <dbReference type="NCBI Taxonomy" id="669021"/>
    <lineage>
        <taxon>Eukaryota</taxon>
        <taxon>Fungi</taxon>
        <taxon>Dikarya</taxon>
        <taxon>Ascomycota</taxon>
        <taxon>Pezizomycotina</taxon>
        <taxon>Sordariomycetes</taxon>
        <taxon>Sordariomycetidae</taxon>
        <taxon>Sordariales</taxon>
        <taxon>Chaetomiaceae</taxon>
        <taxon>Chaetomidium</taxon>
    </lineage>
</organism>
<dbReference type="EMBL" id="MU857046">
    <property type="protein sequence ID" value="KAK4150870.1"/>
    <property type="molecule type" value="Genomic_DNA"/>
</dbReference>
<evidence type="ECO:0000313" key="2">
    <source>
        <dbReference type="Proteomes" id="UP001302745"/>
    </source>
</evidence>
<name>A0AAN6VHZ1_9PEZI</name>
<accession>A0AAN6VHZ1</accession>